<accession>A0A849HFE0</accession>
<reference evidence="3 4" key="1">
    <citation type="submission" date="2020-04" db="EMBL/GenBank/DDBJ databases">
        <title>Knoellia sp. isolate from air conditioner.</title>
        <authorList>
            <person name="Chea S."/>
            <person name="Kim D.-U."/>
        </authorList>
    </citation>
    <scope>NUCLEOTIDE SEQUENCE [LARGE SCALE GENOMIC DNA]</scope>
    <source>
        <strain evidence="3 4">DB2414S</strain>
    </source>
</reference>
<evidence type="ECO:0000313" key="3">
    <source>
        <dbReference type="EMBL" id="NNM46655.1"/>
    </source>
</evidence>
<keyword evidence="2" id="KW-1133">Transmembrane helix</keyword>
<dbReference type="Pfam" id="PF22564">
    <property type="entry name" value="HAAS"/>
    <property type="match status" value="1"/>
</dbReference>
<evidence type="ECO:0000256" key="2">
    <source>
        <dbReference type="SAM" id="Phobius"/>
    </source>
</evidence>
<dbReference type="Proteomes" id="UP000588586">
    <property type="component" value="Unassembled WGS sequence"/>
</dbReference>
<name>A0A849HFE0_9MICO</name>
<protein>
    <submittedName>
        <fullName evidence="3">Uncharacterized protein</fullName>
    </submittedName>
</protein>
<dbReference type="AlphaFoldDB" id="A0A849HFE0"/>
<organism evidence="3 4">
    <name type="scientific">Knoellia koreensis</name>
    <dbReference type="NCBI Taxonomy" id="2730921"/>
    <lineage>
        <taxon>Bacteria</taxon>
        <taxon>Bacillati</taxon>
        <taxon>Actinomycetota</taxon>
        <taxon>Actinomycetes</taxon>
        <taxon>Micrococcales</taxon>
        <taxon>Intrasporangiaceae</taxon>
        <taxon>Knoellia</taxon>
    </lineage>
</organism>
<feature type="compositionally biased region" description="Pro residues" evidence="1">
    <location>
        <begin position="291"/>
        <end position="301"/>
    </location>
</feature>
<keyword evidence="4" id="KW-1185">Reference proteome</keyword>
<gene>
    <name evidence="3" type="ORF">HJG52_11635</name>
</gene>
<evidence type="ECO:0000313" key="4">
    <source>
        <dbReference type="Proteomes" id="UP000588586"/>
    </source>
</evidence>
<feature type="transmembrane region" description="Helical" evidence="2">
    <location>
        <begin position="169"/>
        <end position="187"/>
    </location>
</feature>
<feature type="region of interest" description="Disordered" evidence="1">
    <location>
        <begin position="282"/>
        <end position="350"/>
    </location>
</feature>
<comment type="caution">
    <text evidence="3">The sequence shown here is derived from an EMBL/GenBank/DDBJ whole genome shotgun (WGS) entry which is preliminary data.</text>
</comment>
<feature type="compositionally biased region" description="Low complexity" evidence="1">
    <location>
        <begin position="325"/>
        <end position="342"/>
    </location>
</feature>
<feature type="transmembrane region" description="Helical" evidence="2">
    <location>
        <begin position="127"/>
        <end position="157"/>
    </location>
</feature>
<keyword evidence="2" id="KW-0472">Membrane</keyword>
<sequence length="350" mass="36611">MSTNTIKMPSAHEVNAYVTQVRAELADLSPDDVEELTGGLEADLAERVAEAPDGLAGLGSPAAYAAELRSAAGLPARSGLSPSWWSQQVAVFHDNIRDLRRDSALANEVIDFLVKLRPAWWVLRGLVIAWVGASVVGVRALLLPLGILAVVASVWLARRPKVLGEATGLLTLALNAVAIVACLGWWASYSTPGDPNAVVYGESGGPATGLVYNEQSVGNLFVYDRDGKALSDVRVFTDRGDPIDLRRDLVGDDGSPLKGPADIYGKDWSNAAPVVTSNGPFGDPTVWTPPTAIPPLAPTPEPSATATATETVDPSATTGPTDAVPSPTTTRPAPRPTMSTTAPPVPTTTR</sequence>
<dbReference type="EMBL" id="JABEPQ010000002">
    <property type="protein sequence ID" value="NNM46655.1"/>
    <property type="molecule type" value="Genomic_DNA"/>
</dbReference>
<keyword evidence="2" id="KW-0812">Transmembrane</keyword>
<feature type="compositionally biased region" description="Low complexity" evidence="1">
    <location>
        <begin position="302"/>
        <end position="311"/>
    </location>
</feature>
<evidence type="ECO:0000256" key="1">
    <source>
        <dbReference type="SAM" id="MobiDB-lite"/>
    </source>
</evidence>
<proteinExistence type="predicted"/>
<dbReference type="RefSeq" id="WP_171243727.1">
    <property type="nucleotide sequence ID" value="NZ_JABEPQ010000002.1"/>
</dbReference>